<dbReference type="PANTHER" id="PTHR33112:SF10">
    <property type="entry name" value="TOL"/>
    <property type="match status" value="1"/>
</dbReference>
<dbReference type="InterPro" id="IPR010730">
    <property type="entry name" value="HET"/>
</dbReference>
<evidence type="ECO:0000259" key="1">
    <source>
        <dbReference type="Pfam" id="PF06985"/>
    </source>
</evidence>
<gene>
    <name evidence="2" type="ORF">BGAL_0404g00080</name>
</gene>
<sequence>MIPDTSNRLCGSCNRILDTIREVDSYTDLIHHHSLRTLRESAEEACGICAVLLEHLQSSAFQQVPDLWGNLFPIKCESDTSSASWQSSFELTLTSDGVENLCLNFTLEAIENVVDNQSGYTPSSSTDSPAAWELISQWLKQCTENHSRCNAPIPEPWAPTRLLDIGTPESEFVRLVESESLTLKQPYATLSHCWGNTLIIRTTLATITEFRDCISHELLPKTFNDAIRIARSLHLRYLWIDSLCIIQDSRDDWEREADTMSKVYRYSFINIAATGAAQSTEGCFWERDPRAIRPTECSIRWSNCEQNEARRYRVVPEPHLWAQKLVNQPLNLRAWVLQERILSPRVLHFGRDQLFWECREFVACETYHRGLPSSLRGNTIIDIKTLDLGDEPRDDRWPSKYSSKSTTTSRTLLGRVWNSVTELFRPVTLQEVTLNSTRRTASVYRDWDAVVELYSLGALTYSNDKLVALSGLASAISIGEQSAIGDGYLAGLWHSSLPSHLLWTAEKSEKTSRGRPEVLIPKRYKSYIAPSWSWASIEGKISLTWCQYNYDPRDYLATLEEAGVSWSIMHARYGKVESGFLRLSGPLASIHWEADNNPTLANPSAAKITDIFPKYFDRYTAVSIPPDTSTKNEILFDTVEDGMPEELTLLPIIGITRRTAHENQAVIGLVLRPAGAESYSRLGFFYTSRPRVNRILRNLPRHTVTII</sequence>
<organism evidence="2 3">
    <name type="scientific">Botrytis galanthina</name>
    <dbReference type="NCBI Taxonomy" id="278940"/>
    <lineage>
        <taxon>Eukaryota</taxon>
        <taxon>Fungi</taxon>
        <taxon>Dikarya</taxon>
        <taxon>Ascomycota</taxon>
        <taxon>Pezizomycotina</taxon>
        <taxon>Leotiomycetes</taxon>
        <taxon>Helotiales</taxon>
        <taxon>Sclerotiniaceae</taxon>
        <taxon>Botrytis</taxon>
    </lineage>
</organism>
<dbReference type="Pfam" id="PF06985">
    <property type="entry name" value="HET"/>
    <property type="match status" value="1"/>
</dbReference>
<dbReference type="EMBL" id="PQXL01000404">
    <property type="protein sequence ID" value="THV46231.1"/>
    <property type="molecule type" value="Genomic_DNA"/>
</dbReference>
<protein>
    <recommendedName>
        <fullName evidence="1">Heterokaryon incompatibility domain-containing protein</fullName>
    </recommendedName>
</protein>
<dbReference type="Proteomes" id="UP000308671">
    <property type="component" value="Unassembled WGS sequence"/>
</dbReference>
<proteinExistence type="predicted"/>
<accession>A0A4S8QQ19</accession>
<dbReference type="OrthoDB" id="5362512at2759"/>
<reference evidence="2 3" key="1">
    <citation type="submission" date="2017-12" db="EMBL/GenBank/DDBJ databases">
        <title>Comparative genomics of Botrytis spp.</title>
        <authorList>
            <person name="Valero-Jimenez C.A."/>
            <person name="Tapia P."/>
            <person name="Veloso J."/>
            <person name="Silva-Moreno E."/>
            <person name="Staats M."/>
            <person name="Valdes J.H."/>
            <person name="Van Kan J.A.L."/>
        </authorList>
    </citation>
    <scope>NUCLEOTIDE SEQUENCE [LARGE SCALE GENOMIC DNA]</scope>
    <source>
        <strain evidence="2 3">MUCL435</strain>
    </source>
</reference>
<comment type="caution">
    <text evidence="2">The sequence shown here is derived from an EMBL/GenBank/DDBJ whole genome shotgun (WGS) entry which is preliminary data.</text>
</comment>
<feature type="domain" description="Heterokaryon incompatibility" evidence="1">
    <location>
        <begin position="187"/>
        <end position="339"/>
    </location>
</feature>
<name>A0A4S8QQ19_9HELO</name>
<evidence type="ECO:0000313" key="2">
    <source>
        <dbReference type="EMBL" id="THV46231.1"/>
    </source>
</evidence>
<dbReference type="PANTHER" id="PTHR33112">
    <property type="entry name" value="DOMAIN PROTEIN, PUTATIVE-RELATED"/>
    <property type="match status" value="1"/>
</dbReference>
<keyword evidence="3" id="KW-1185">Reference proteome</keyword>
<dbReference type="AlphaFoldDB" id="A0A4S8QQ19"/>
<evidence type="ECO:0000313" key="3">
    <source>
        <dbReference type="Proteomes" id="UP000308671"/>
    </source>
</evidence>